<dbReference type="Gene3D" id="1.10.1220.10">
    <property type="entry name" value="Met repressor-like"/>
    <property type="match status" value="1"/>
</dbReference>
<evidence type="ECO:0000259" key="1">
    <source>
        <dbReference type="Pfam" id="PF03869"/>
    </source>
</evidence>
<feature type="domain" description="Arc-like DNA binding" evidence="1">
    <location>
        <begin position="6"/>
        <end position="51"/>
    </location>
</feature>
<reference evidence="2 3" key="1">
    <citation type="submission" date="2019-04" db="EMBL/GenBank/DDBJ databases">
        <title>Chitiniphilus eburnea sp. nov., a novel chitinolytic bacterium isolated from aquaculture sludge.</title>
        <authorList>
            <person name="Sheng M."/>
        </authorList>
    </citation>
    <scope>NUCLEOTIDE SEQUENCE [LARGE SCALE GENOMIC DNA]</scope>
    <source>
        <strain evidence="2 3">HX-2-15</strain>
    </source>
</reference>
<keyword evidence="2" id="KW-0238">DNA-binding</keyword>
<dbReference type="EMBL" id="SUMF01000020">
    <property type="protein sequence ID" value="TJZ69754.1"/>
    <property type="molecule type" value="Genomic_DNA"/>
</dbReference>
<dbReference type="OrthoDB" id="8913072at2"/>
<dbReference type="GO" id="GO:0006355">
    <property type="term" value="P:regulation of DNA-templated transcription"/>
    <property type="evidence" value="ECO:0007669"/>
    <property type="project" value="InterPro"/>
</dbReference>
<dbReference type="InterPro" id="IPR013321">
    <property type="entry name" value="Arc_rbn_hlx_hlx"/>
</dbReference>
<evidence type="ECO:0000313" key="3">
    <source>
        <dbReference type="Proteomes" id="UP000310016"/>
    </source>
</evidence>
<gene>
    <name evidence="2" type="ORF">FAZ21_14645</name>
</gene>
<keyword evidence="3" id="KW-1185">Reference proteome</keyword>
<comment type="caution">
    <text evidence="2">The sequence shown here is derived from an EMBL/GenBank/DDBJ whole genome shotgun (WGS) entry which is preliminary data.</text>
</comment>
<dbReference type="SUPFAM" id="SSF47598">
    <property type="entry name" value="Ribbon-helix-helix"/>
    <property type="match status" value="1"/>
</dbReference>
<evidence type="ECO:0000313" key="2">
    <source>
        <dbReference type="EMBL" id="TJZ69754.1"/>
    </source>
</evidence>
<dbReference type="Pfam" id="PF03869">
    <property type="entry name" value="Arc"/>
    <property type="match status" value="1"/>
</dbReference>
<dbReference type="InterPro" id="IPR010985">
    <property type="entry name" value="Ribbon_hlx_hlx"/>
</dbReference>
<protein>
    <submittedName>
        <fullName evidence="2">Arc family DNA-binding protein</fullName>
    </submittedName>
</protein>
<dbReference type="InterPro" id="IPR005569">
    <property type="entry name" value="Arc_DNA-bd_dom"/>
</dbReference>
<sequence length="58" mass="6677">MTRGTRADPQTNFRMPADLKAWLKGRAAENHRSLTGELIATLEESRRRETREHATDRA</sequence>
<dbReference type="GO" id="GO:0003677">
    <property type="term" value="F:DNA binding"/>
    <property type="evidence" value="ECO:0007669"/>
    <property type="project" value="UniProtKB-KW"/>
</dbReference>
<name>A0A4U0Q238_9NEIS</name>
<dbReference type="Proteomes" id="UP000310016">
    <property type="component" value="Unassembled WGS sequence"/>
</dbReference>
<proteinExistence type="predicted"/>
<dbReference type="RefSeq" id="WP_136774191.1">
    <property type="nucleotide sequence ID" value="NZ_SUMF01000020.1"/>
</dbReference>
<organism evidence="2 3">
    <name type="scientific">Chitiniphilus eburneus</name>
    <dbReference type="NCBI Taxonomy" id="2571148"/>
    <lineage>
        <taxon>Bacteria</taxon>
        <taxon>Pseudomonadati</taxon>
        <taxon>Pseudomonadota</taxon>
        <taxon>Betaproteobacteria</taxon>
        <taxon>Neisseriales</taxon>
        <taxon>Chitinibacteraceae</taxon>
        <taxon>Chitiniphilus</taxon>
    </lineage>
</organism>
<accession>A0A4U0Q238</accession>
<dbReference type="AlphaFoldDB" id="A0A4U0Q238"/>